<evidence type="ECO:0000313" key="4">
    <source>
        <dbReference type="RefSeq" id="XP_022307229.1"/>
    </source>
</evidence>
<dbReference type="Gene3D" id="2.60.40.200">
    <property type="entry name" value="Superoxide dismutase, copper/zinc binding domain"/>
    <property type="match status" value="1"/>
</dbReference>
<name>A0A8B8BWJ1_CRAVI</name>
<accession>A0A8B8BWJ1</accession>
<reference evidence="4" key="1">
    <citation type="submission" date="2025-08" db="UniProtKB">
        <authorList>
            <consortium name="RefSeq"/>
        </authorList>
    </citation>
    <scope>IDENTIFICATION</scope>
    <source>
        <tissue evidence="4">Whole sample</tissue>
    </source>
</reference>
<keyword evidence="3" id="KW-1185">Reference proteome</keyword>
<evidence type="ECO:0000313" key="3">
    <source>
        <dbReference type="Proteomes" id="UP000694844"/>
    </source>
</evidence>
<dbReference type="Proteomes" id="UP000694844">
    <property type="component" value="Chromosome 9"/>
</dbReference>
<feature type="domain" description="Superoxide dismutase copper/zinc binding" evidence="2">
    <location>
        <begin position="89"/>
        <end position="210"/>
    </location>
</feature>
<dbReference type="Pfam" id="PF00080">
    <property type="entry name" value="Sod_Cu"/>
    <property type="match status" value="1"/>
</dbReference>
<dbReference type="OrthoDB" id="6092492at2759"/>
<dbReference type="InterPro" id="IPR036423">
    <property type="entry name" value="SOD-like_Cu/Zn_dom_sf"/>
</dbReference>
<dbReference type="GO" id="GO:0006801">
    <property type="term" value="P:superoxide metabolic process"/>
    <property type="evidence" value="ECO:0007669"/>
    <property type="project" value="InterPro"/>
</dbReference>
<dbReference type="GO" id="GO:0005507">
    <property type="term" value="F:copper ion binding"/>
    <property type="evidence" value="ECO:0007669"/>
    <property type="project" value="InterPro"/>
</dbReference>
<dbReference type="KEGG" id="cvn:111113328"/>
<dbReference type="RefSeq" id="XP_022307229.1">
    <property type="nucleotide sequence ID" value="XM_022451521.1"/>
</dbReference>
<evidence type="ECO:0000259" key="2">
    <source>
        <dbReference type="Pfam" id="PF00080"/>
    </source>
</evidence>
<dbReference type="InterPro" id="IPR024134">
    <property type="entry name" value="SOD_Cu/Zn_/chaperone"/>
</dbReference>
<dbReference type="SUPFAM" id="SSF49329">
    <property type="entry name" value="Cu,Zn superoxide dismutase-like"/>
    <property type="match status" value="1"/>
</dbReference>
<feature type="region of interest" description="Disordered" evidence="1">
    <location>
        <begin position="146"/>
        <end position="165"/>
    </location>
</feature>
<dbReference type="InterPro" id="IPR001424">
    <property type="entry name" value="SOD_Cu_Zn_dom"/>
</dbReference>
<protein>
    <submittedName>
        <fullName evidence="4">Extracellular superoxide dismutase [Cu-Zn]-like</fullName>
    </submittedName>
</protein>
<dbReference type="GeneID" id="111113328"/>
<proteinExistence type="predicted"/>
<dbReference type="AlphaFoldDB" id="A0A8B8BWJ1"/>
<gene>
    <name evidence="4" type="primary">LOC111113328</name>
</gene>
<organism evidence="3 4">
    <name type="scientific">Crassostrea virginica</name>
    <name type="common">Eastern oyster</name>
    <dbReference type="NCBI Taxonomy" id="6565"/>
    <lineage>
        <taxon>Eukaryota</taxon>
        <taxon>Metazoa</taxon>
        <taxon>Spiralia</taxon>
        <taxon>Lophotrochozoa</taxon>
        <taxon>Mollusca</taxon>
        <taxon>Bivalvia</taxon>
        <taxon>Autobranchia</taxon>
        <taxon>Pteriomorphia</taxon>
        <taxon>Ostreida</taxon>
        <taxon>Ostreoidea</taxon>
        <taxon>Ostreidae</taxon>
        <taxon>Crassostrea</taxon>
    </lineage>
</organism>
<evidence type="ECO:0000256" key="1">
    <source>
        <dbReference type="SAM" id="MobiDB-lite"/>
    </source>
</evidence>
<dbReference type="PANTHER" id="PTHR10003">
    <property type="entry name" value="SUPEROXIDE DISMUTASE CU-ZN -RELATED"/>
    <property type="match status" value="1"/>
</dbReference>
<sequence>MYLRRHSLDQIVPFLPRFALSDLKMNAFVVLCLAVVAGYASSTARNEANVNIYLHLSDDEDPNYANTMHYAQCEMEPNAFMPGTLHHRVHGSIEMHQRGDGPLTMELHLNGFNVSEDFADHNHGLQIHEYGDLEHGCDTIGELYHNEHAPNHADPGDLGDLHDDDHGQVNATRIFDWLTIGHNDGILGRSLAILQGDHTSNTAVIACCVIGRSHAH</sequence>